<dbReference type="AlphaFoldDB" id="A0A8H4UN44"/>
<reference evidence="1" key="1">
    <citation type="journal article" date="2020" name="BMC Genomics">
        <title>Correction to: Identification and distribution of gene clusters required for synthesis of sphingolipid metabolism inhibitors in diverse species of the filamentous fungus Fusarium.</title>
        <authorList>
            <person name="Kim H.S."/>
            <person name="Lohmar J.M."/>
            <person name="Busman M."/>
            <person name="Brown D.W."/>
            <person name="Naumann T.A."/>
            <person name="Divon H.H."/>
            <person name="Lysoe E."/>
            <person name="Uhlig S."/>
            <person name="Proctor R.H."/>
        </authorList>
    </citation>
    <scope>NUCLEOTIDE SEQUENCE</scope>
    <source>
        <strain evidence="1">NRRL 22465</strain>
    </source>
</reference>
<dbReference type="InterPro" id="IPR023375">
    <property type="entry name" value="ADC_dom_sf"/>
</dbReference>
<dbReference type="SUPFAM" id="SSF160104">
    <property type="entry name" value="Acetoacetate decarboxylase-like"/>
    <property type="match status" value="1"/>
</dbReference>
<dbReference type="EMBL" id="JABEYC010000270">
    <property type="protein sequence ID" value="KAF4979879.1"/>
    <property type="molecule type" value="Genomic_DNA"/>
</dbReference>
<accession>A0A8H4UN44</accession>
<name>A0A8H4UN44_9HYPO</name>
<gene>
    <name evidence="1" type="ORF">FZEAL_3990</name>
</gene>
<evidence type="ECO:0000313" key="1">
    <source>
        <dbReference type="EMBL" id="KAF4979879.1"/>
    </source>
</evidence>
<dbReference type="Proteomes" id="UP000635477">
    <property type="component" value="Unassembled WGS sequence"/>
</dbReference>
<feature type="non-terminal residue" evidence="1">
    <location>
        <position position="1"/>
    </location>
</feature>
<reference evidence="1" key="2">
    <citation type="submission" date="2020-05" db="EMBL/GenBank/DDBJ databases">
        <authorList>
            <person name="Kim H.-S."/>
            <person name="Proctor R.H."/>
            <person name="Brown D.W."/>
        </authorList>
    </citation>
    <scope>NUCLEOTIDE SEQUENCE</scope>
    <source>
        <strain evidence="1">NRRL 22465</strain>
    </source>
</reference>
<dbReference type="PANTHER" id="PTHR40518:SF1">
    <property type="entry name" value="ACETOACETATE DECARBOXYLASE"/>
    <property type="match status" value="1"/>
</dbReference>
<keyword evidence="2" id="KW-1185">Reference proteome</keyword>
<dbReference type="PANTHER" id="PTHR40518">
    <property type="entry name" value="ACETOACETATE DECARBOXYLASE"/>
    <property type="match status" value="1"/>
</dbReference>
<protein>
    <submittedName>
        <fullName evidence="1">Uncharacterized protein</fullName>
    </submittedName>
</protein>
<organism evidence="1 2">
    <name type="scientific">Fusarium zealandicum</name>
    <dbReference type="NCBI Taxonomy" id="1053134"/>
    <lineage>
        <taxon>Eukaryota</taxon>
        <taxon>Fungi</taxon>
        <taxon>Dikarya</taxon>
        <taxon>Ascomycota</taxon>
        <taxon>Pezizomycotina</taxon>
        <taxon>Sordariomycetes</taxon>
        <taxon>Hypocreomycetidae</taxon>
        <taxon>Hypocreales</taxon>
        <taxon>Nectriaceae</taxon>
        <taxon>Fusarium</taxon>
        <taxon>Fusarium staphyleae species complex</taxon>
    </lineage>
</organism>
<sequence>MAEPIASVPPPWTLKGDVYTFAFWTQVRDGVLPAVAYSPLEAQSDYASSGTPLGGLGMLQVIRYRDSPVGPYDEMLVAPGSFGYEREDAGARRVRRKSPRITRIYVSQRDTCYNGRKTDNILDWNVPKHLARFSWTDNPDGSTTVHVYPHDTWSPSPSE</sequence>
<comment type="caution">
    <text evidence="1">The sequence shown here is derived from an EMBL/GenBank/DDBJ whole genome shotgun (WGS) entry which is preliminary data.</text>
</comment>
<dbReference type="OrthoDB" id="9970474at2759"/>
<proteinExistence type="predicted"/>
<dbReference type="Gene3D" id="2.40.400.10">
    <property type="entry name" value="Acetoacetate decarboxylase-like"/>
    <property type="match status" value="1"/>
</dbReference>
<evidence type="ECO:0000313" key="2">
    <source>
        <dbReference type="Proteomes" id="UP000635477"/>
    </source>
</evidence>